<keyword evidence="2" id="KW-1185">Reference proteome</keyword>
<evidence type="ECO:0000313" key="1">
    <source>
        <dbReference type="EMBL" id="CAB1421630.1"/>
    </source>
</evidence>
<comment type="caution">
    <text evidence="1">The sequence shown here is derived from an EMBL/GenBank/DDBJ whole genome shotgun (WGS) entry which is preliminary data.</text>
</comment>
<gene>
    <name evidence="1" type="ORF">PLEPLA_LOCUS9517</name>
</gene>
<name>A0A9N7TZ45_PLEPL</name>
<dbReference type="EMBL" id="CADEAL010000535">
    <property type="protein sequence ID" value="CAB1421630.1"/>
    <property type="molecule type" value="Genomic_DNA"/>
</dbReference>
<accession>A0A9N7TZ45</accession>
<proteinExistence type="predicted"/>
<organism evidence="1 2">
    <name type="scientific">Pleuronectes platessa</name>
    <name type="common">European plaice</name>
    <dbReference type="NCBI Taxonomy" id="8262"/>
    <lineage>
        <taxon>Eukaryota</taxon>
        <taxon>Metazoa</taxon>
        <taxon>Chordata</taxon>
        <taxon>Craniata</taxon>
        <taxon>Vertebrata</taxon>
        <taxon>Euteleostomi</taxon>
        <taxon>Actinopterygii</taxon>
        <taxon>Neopterygii</taxon>
        <taxon>Teleostei</taxon>
        <taxon>Neoteleostei</taxon>
        <taxon>Acanthomorphata</taxon>
        <taxon>Carangaria</taxon>
        <taxon>Pleuronectiformes</taxon>
        <taxon>Pleuronectoidei</taxon>
        <taxon>Pleuronectidae</taxon>
        <taxon>Pleuronectes</taxon>
    </lineage>
</organism>
<reference evidence="1" key="1">
    <citation type="submission" date="2020-03" db="EMBL/GenBank/DDBJ databases">
        <authorList>
            <person name="Weist P."/>
        </authorList>
    </citation>
    <scope>NUCLEOTIDE SEQUENCE</scope>
</reference>
<dbReference type="AlphaFoldDB" id="A0A9N7TZ45"/>
<dbReference type="Proteomes" id="UP001153269">
    <property type="component" value="Unassembled WGS sequence"/>
</dbReference>
<sequence length="215" mass="22878">MSSLCSQAARACVMDTTLGEKITVFSMFAEQQGPLRCLRVEVPGGTMPSPCLNEIGQESPPRRCVHTLPCFSKGRADTDTGPSSGFSPAAAEGLFQRRELRREQASLAWVEMPFSARLYLSVAPAPSPDEIRKVGQWRAKEGCSTGTLEAGRAADEVVVERWEDGCVRKIPACALNPAPGTYHLAPPLLGGAVATAVSVWSNSASFRLARLAGGS</sequence>
<protein>
    <submittedName>
        <fullName evidence="1">Uncharacterized protein</fullName>
    </submittedName>
</protein>
<evidence type="ECO:0000313" key="2">
    <source>
        <dbReference type="Proteomes" id="UP001153269"/>
    </source>
</evidence>